<dbReference type="GO" id="GO:0005829">
    <property type="term" value="C:cytosol"/>
    <property type="evidence" value="ECO:0007669"/>
    <property type="project" value="TreeGrafter"/>
</dbReference>
<dbReference type="InterPro" id="IPR050180">
    <property type="entry name" value="RNR_Ribonuclease"/>
</dbReference>
<keyword evidence="3" id="KW-1185">Reference proteome</keyword>
<dbReference type="OrthoDB" id="5800376at2"/>
<dbReference type="Pfam" id="PF00773">
    <property type="entry name" value="RNB"/>
    <property type="match status" value="1"/>
</dbReference>
<dbReference type="SUPFAM" id="SSF50249">
    <property type="entry name" value="Nucleic acid-binding proteins"/>
    <property type="match status" value="1"/>
</dbReference>
<dbReference type="InterPro" id="IPR012340">
    <property type="entry name" value="NA-bd_OB-fold"/>
</dbReference>
<evidence type="ECO:0000313" key="2">
    <source>
        <dbReference type="EMBL" id="QGU27354.1"/>
    </source>
</evidence>
<dbReference type="InterPro" id="IPR001900">
    <property type="entry name" value="RNase_II/R"/>
</dbReference>
<protein>
    <submittedName>
        <fullName evidence="2">RNB domain-containing ribonuclease</fullName>
    </submittedName>
</protein>
<dbReference type="InterPro" id="IPR040596">
    <property type="entry name" value="RNase_II_C_S1"/>
</dbReference>
<dbReference type="PANTHER" id="PTHR23355">
    <property type="entry name" value="RIBONUCLEASE"/>
    <property type="match status" value="1"/>
</dbReference>
<evidence type="ECO:0000259" key="1">
    <source>
        <dbReference type="SMART" id="SM00955"/>
    </source>
</evidence>
<dbReference type="PANTHER" id="PTHR23355:SF9">
    <property type="entry name" value="DIS3-LIKE EXONUCLEASE 2"/>
    <property type="match status" value="1"/>
</dbReference>
<proteinExistence type="predicted"/>
<dbReference type="GO" id="GO:0004540">
    <property type="term" value="F:RNA nuclease activity"/>
    <property type="evidence" value="ECO:0007669"/>
    <property type="project" value="InterPro"/>
</dbReference>
<feature type="domain" description="RNB" evidence="1">
    <location>
        <begin position="59"/>
        <end position="377"/>
    </location>
</feature>
<organism evidence="2 3">
    <name type="scientific">Microbacterium oryzae</name>
    <dbReference type="NCBI Taxonomy" id="743009"/>
    <lineage>
        <taxon>Bacteria</taxon>
        <taxon>Bacillati</taxon>
        <taxon>Actinomycetota</taxon>
        <taxon>Actinomycetes</taxon>
        <taxon>Micrococcales</taxon>
        <taxon>Microbacteriaceae</taxon>
        <taxon>Microbacterium</taxon>
    </lineage>
</organism>
<dbReference type="EMBL" id="CP032550">
    <property type="protein sequence ID" value="QGU27354.1"/>
    <property type="molecule type" value="Genomic_DNA"/>
</dbReference>
<name>A0A6I6DZG7_9MICO</name>
<dbReference type="Proteomes" id="UP000422989">
    <property type="component" value="Chromosome"/>
</dbReference>
<dbReference type="GO" id="GO:0006402">
    <property type="term" value="P:mRNA catabolic process"/>
    <property type="evidence" value="ECO:0007669"/>
    <property type="project" value="TreeGrafter"/>
</dbReference>
<gene>
    <name evidence="2" type="ORF">D7D94_06485</name>
</gene>
<dbReference type="Pfam" id="PF18614">
    <property type="entry name" value="RNase_II_C_S1"/>
    <property type="match status" value="1"/>
</dbReference>
<reference evidence="2 3" key="1">
    <citation type="submission" date="2018-09" db="EMBL/GenBank/DDBJ databases">
        <title>Whole genome sequencing of Microbacterium oryzae strain MB-10T.</title>
        <authorList>
            <person name="Das S.K."/>
        </authorList>
    </citation>
    <scope>NUCLEOTIDE SEQUENCE [LARGE SCALE GENOMIC DNA]</scope>
    <source>
        <strain evidence="2 3">MB-10</strain>
    </source>
</reference>
<accession>A0A6I6DZG7</accession>
<dbReference type="SMART" id="SM00955">
    <property type="entry name" value="RNB"/>
    <property type="match status" value="1"/>
</dbReference>
<evidence type="ECO:0000313" key="3">
    <source>
        <dbReference type="Proteomes" id="UP000422989"/>
    </source>
</evidence>
<dbReference type="RefSeq" id="WP_156241845.1">
    <property type="nucleotide sequence ID" value="NZ_BAAAZL010000001.1"/>
</dbReference>
<dbReference type="GO" id="GO:0003723">
    <property type="term" value="F:RNA binding"/>
    <property type="evidence" value="ECO:0007669"/>
    <property type="project" value="InterPro"/>
</dbReference>
<dbReference type="AlphaFoldDB" id="A0A6I6DZG7"/>
<dbReference type="KEGG" id="moj:D7D94_06485"/>
<sequence>MPARHTRLSPSAVQTALGESLAELRRSLELPESFPPEVVAEAEDIVASGTAVDGSDDERADLRDLPFLTIDPEGSRDLDQAMHIAREGDGFVVHYAIADLAAFVRPGGAIDAEAQRRGQTLYAPDGSVPLHPEVLSHGAASLLPDEDRRACVWRFALDAEGRHGPDDVTLVRAWVHSRGQWAYEGAQAAIDAGTGPETLALLAELGPLRIAQEARRGGASLNAPEEEIVDGPDGYEIQRRALLPVEDWNAQISLMTGMAAADIMLSAGRGIVRTLPPADEESRAEFRRQVALLGRPWPEDLDYGEYLRRLDPADDATPAILQAASALFRGADYVAFLSPDEIPADVEQAAIGAPYAHATAPLRRLVDRYTLRACLGDVDEEVLPRLPEIMRRSSALASRLESGAVDRVEAAVLHRRIGQVLDAVVLSQTKGGSRVQLADPFVTATVPEAVEPGTRIRVRVEATDIATGSVTLSAE</sequence>